<protein>
    <submittedName>
        <fullName evidence="6">Patatin-like phospholipase</fullName>
    </submittedName>
</protein>
<dbReference type="InterPro" id="IPR002641">
    <property type="entry name" value="PNPLA_dom"/>
</dbReference>
<dbReference type="Pfam" id="PF01734">
    <property type="entry name" value="Patatin"/>
    <property type="match status" value="1"/>
</dbReference>
<reference evidence="6 7" key="1">
    <citation type="submission" date="2019-02" db="EMBL/GenBank/DDBJ databases">
        <title>Deep-cultivation of Planctomycetes and their phenomic and genomic characterization uncovers novel biology.</title>
        <authorList>
            <person name="Wiegand S."/>
            <person name="Jogler M."/>
            <person name="Boedeker C."/>
            <person name="Pinto D."/>
            <person name="Vollmers J."/>
            <person name="Rivas-Marin E."/>
            <person name="Kohn T."/>
            <person name="Peeters S.H."/>
            <person name="Heuer A."/>
            <person name="Rast P."/>
            <person name="Oberbeckmann S."/>
            <person name="Bunk B."/>
            <person name="Jeske O."/>
            <person name="Meyerdierks A."/>
            <person name="Storesund J.E."/>
            <person name="Kallscheuer N."/>
            <person name="Luecker S."/>
            <person name="Lage O.M."/>
            <person name="Pohl T."/>
            <person name="Merkel B.J."/>
            <person name="Hornburger P."/>
            <person name="Mueller R.-W."/>
            <person name="Bruemmer F."/>
            <person name="Labrenz M."/>
            <person name="Spormann A.M."/>
            <person name="Op Den Camp H."/>
            <person name="Overmann J."/>
            <person name="Amann R."/>
            <person name="Jetten M.S.M."/>
            <person name="Mascher T."/>
            <person name="Medema M.H."/>
            <person name="Devos D.P."/>
            <person name="Kaster A.-K."/>
            <person name="Ovreas L."/>
            <person name="Rohde M."/>
            <person name="Galperin M.Y."/>
            <person name="Jogler C."/>
        </authorList>
    </citation>
    <scope>NUCLEOTIDE SEQUENCE [LARGE SCALE GENOMIC DNA]</scope>
    <source>
        <strain evidence="6 7">KOR34</strain>
    </source>
</reference>
<dbReference type="PANTHER" id="PTHR14226:SF29">
    <property type="entry name" value="NEUROPATHY TARGET ESTERASE SWS"/>
    <property type="match status" value="1"/>
</dbReference>
<dbReference type="Gene3D" id="3.40.1090.10">
    <property type="entry name" value="Cytosolic phospholipase A2 catalytic domain"/>
    <property type="match status" value="2"/>
</dbReference>
<evidence type="ECO:0000256" key="1">
    <source>
        <dbReference type="ARBA" id="ARBA00022801"/>
    </source>
</evidence>
<evidence type="ECO:0000259" key="5">
    <source>
        <dbReference type="PROSITE" id="PS51635"/>
    </source>
</evidence>
<feature type="domain" description="PNPLA" evidence="5">
    <location>
        <begin position="7"/>
        <end position="231"/>
    </location>
</feature>
<comment type="caution">
    <text evidence="4">Lacks conserved residue(s) required for the propagation of feature annotation.</text>
</comment>
<comment type="caution">
    <text evidence="6">The sequence shown here is derived from an EMBL/GenBank/DDBJ whole genome shotgun (WGS) entry which is preliminary data.</text>
</comment>
<organism evidence="6 7">
    <name type="scientific">Posidoniimonas corsicana</name>
    <dbReference type="NCBI Taxonomy" id="1938618"/>
    <lineage>
        <taxon>Bacteria</taxon>
        <taxon>Pseudomonadati</taxon>
        <taxon>Planctomycetota</taxon>
        <taxon>Planctomycetia</taxon>
        <taxon>Pirellulales</taxon>
        <taxon>Lacipirellulaceae</taxon>
        <taxon>Posidoniimonas</taxon>
    </lineage>
</organism>
<evidence type="ECO:0000256" key="4">
    <source>
        <dbReference type="PROSITE-ProRule" id="PRU01161"/>
    </source>
</evidence>
<keyword evidence="2 4" id="KW-0442">Lipid degradation</keyword>
<evidence type="ECO:0000313" key="6">
    <source>
        <dbReference type="EMBL" id="TWT33529.1"/>
    </source>
</evidence>
<dbReference type="OrthoDB" id="9813090at2"/>
<dbReference type="SUPFAM" id="SSF52151">
    <property type="entry name" value="FabD/lysophospholipase-like"/>
    <property type="match status" value="1"/>
</dbReference>
<keyword evidence="7" id="KW-1185">Reference proteome</keyword>
<evidence type="ECO:0000256" key="3">
    <source>
        <dbReference type="ARBA" id="ARBA00023098"/>
    </source>
</evidence>
<dbReference type="EMBL" id="SIHJ01000002">
    <property type="protein sequence ID" value="TWT33529.1"/>
    <property type="molecule type" value="Genomic_DNA"/>
</dbReference>
<dbReference type="PROSITE" id="PS51635">
    <property type="entry name" value="PNPLA"/>
    <property type="match status" value="1"/>
</dbReference>
<evidence type="ECO:0000313" key="7">
    <source>
        <dbReference type="Proteomes" id="UP000316714"/>
    </source>
</evidence>
<feature type="active site" description="Nucleophile" evidence="4">
    <location>
        <position position="42"/>
    </location>
</feature>
<dbReference type="InterPro" id="IPR050301">
    <property type="entry name" value="NTE"/>
</dbReference>
<evidence type="ECO:0000256" key="2">
    <source>
        <dbReference type="ARBA" id="ARBA00022963"/>
    </source>
</evidence>
<name>A0A5C5V6J7_9BACT</name>
<feature type="active site" description="Proton acceptor" evidence="4">
    <location>
        <position position="218"/>
    </location>
</feature>
<dbReference type="PANTHER" id="PTHR14226">
    <property type="entry name" value="NEUROPATHY TARGET ESTERASE/SWISS CHEESE D.MELANOGASTER"/>
    <property type="match status" value="1"/>
</dbReference>
<keyword evidence="3 4" id="KW-0443">Lipid metabolism</keyword>
<accession>A0A5C5V6J7</accession>
<keyword evidence="1 4" id="KW-0378">Hydrolase</keyword>
<dbReference type="Proteomes" id="UP000316714">
    <property type="component" value="Unassembled WGS sequence"/>
</dbReference>
<dbReference type="InterPro" id="IPR016035">
    <property type="entry name" value="Acyl_Trfase/lysoPLipase"/>
</dbReference>
<sequence>MPKLGLALSGGGYRATLFHLGVVRFLRDAGQLQHVTDVASVSGGSILAAHLVLNWDRYNGGDEQFDEAAAEVVRFVQSDVRNFIVRRLPLQYPLRLLAKLTRLEVRNLTPNAILEHCYEKRLYGDRCLYELPAQPMLHMLATNVSNGGLSVFNRDGLYIQQRPEGGEVRFEFVPARMASIPRVVGASSAFPGLFPPVEVTAADLGVREGEFPTEYFTDGGVFDNLGIRAFSWLKKNGQELEQVVVSDAGKPFQILSDTALGFIGQSVRATDILWDRVWQLERENFGKQDGFVFVPITEMVDEDEQPCLHPVVQAEVQSIRTDLDRFSDEEVNALAQHGYEVAHKVWREHAGPDSEPVAASQGWAPVADKRLPGVDTPRRAAGVGASAPTEIARRLRGSAVRRVWSRLLDPRDWPSYLYLAVAALLLVYLPLKVYQLYDRAQTLTTVNDAIAQGDPDIRRVLELVTERPQTDWDTLPVGDAAERAPLDYDGLEVLSHSRIIDLRGWRPLERDADRRGRVYLHDRVRLRLKDSYQGDRRVTLFMPLASDQVEFAQPPGARAVTIRRVTKKFAERGVEKTPYEFEFDLQDVTVGEPVVLELELLVDVPQDRSRVQFATRLTTDLVSMWMLFPEDRPYRTYNLVQYPADRSEAPTILDSRYKIDHPYGSLIGWSAVNPPIGNIYECRWSYE</sequence>
<dbReference type="RefSeq" id="WP_146566235.1">
    <property type="nucleotide sequence ID" value="NZ_SIHJ01000002.1"/>
</dbReference>
<dbReference type="AlphaFoldDB" id="A0A5C5V6J7"/>
<feature type="short sequence motif" description="DGA/G" evidence="4">
    <location>
        <begin position="218"/>
        <end position="220"/>
    </location>
</feature>
<dbReference type="GO" id="GO:0016042">
    <property type="term" value="P:lipid catabolic process"/>
    <property type="evidence" value="ECO:0007669"/>
    <property type="project" value="UniProtKB-UniRule"/>
</dbReference>
<proteinExistence type="predicted"/>
<dbReference type="GO" id="GO:0016787">
    <property type="term" value="F:hydrolase activity"/>
    <property type="evidence" value="ECO:0007669"/>
    <property type="project" value="UniProtKB-UniRule"/>
</dbReference>
<gene>
    <name evidence="6" type="ORF">KOR34_33610</name>
</gene>